<name>A0ABD6EKM0_9BILA</name>
<accession>A0ABD6EKM0</accession>
<dbReference type="PANTHER" id="PTHR43686:SF1">
    <property type="entry name" value="AMINOTRAN_5 DOMAIN-CONTAINING PROTEIN"/>
    <property type="match status" value="1"/>
</dbReference>
<dbReference type="Gene3D" id="3.40.50.620">
    <property type="entry name" value="HUPs"/>
    <property type="match status" value="1"/>
</dbReference>
<keyword evidence="3" id="KW-1185">Reference proteome</keyword>
<dbReference type="Gene3D" id="3.40.640.10">
    <property type="entry name" value="Type I PLP-dependent aspartate aminotransferase-like (Major domain)"/>
    <property type="match status" value="1"/>
</dbReference>
<feature type="domain" description="Aminotransferase class V" evidence="1">
    <location>
        <begin position="55"/>
        <end position="416"/>
    </location>
</feature>
<dbReference type="EMBL" id="JBGFUD010004633">
    <property type="protein sequence ID" value="MFH4979786.1"/>
    <property type="molecule type" value="Genomic_DNA"/>
</dbReference>
<evidence type="ECO:0000313" key="2">
    <source>
        <dbReference type="EMBL" id="MFH4979786.1"/>
    </source>
</evidence>
<dbReference type="PANTHER" id="PTHR43686">
    <property type="entry name" value="SULFURTRANSFERASE-RELATED"/>
    <property type="match status" value="1"/>
</dbReference>
<organism evidence="2 3">
    <name type="scientific">Gnathostoma spinigerum</name>
    <dbReference type="NCBI Taxonomy" id="75299"/>
    <lineage>
        <taxon>Eukaryota</taxon>
        <taxon>Metazoa</taxon>
        <taxon>Ecdysozoa</taxon>
        <taxon>Nematoda</taxon>
        <taxon>Chromadorea</taxon>
        <taxon>Rhabditida</taxon>
        <taxon>Spirurina</taxon>
        <taxon>Gnathostomatomorpha</taxon>
        <taxon>Gnathostomatoidea</taxon>
        <taxon>Gnathostomatidae</taxon>
        <taxon>Gnathostoma</taxon>
    </lineage>
</organism>
<dbReference type="Gene3D" id="3.90.1150.10">
    <property type="entry name" value="Aspartate Aminotransferase, domain 1"/>
    <property type="match status" value="1"/>
</dbReference>
<evidence type="ECO:0000313" key="3">
    <source>
        <dbReference type="Proteomes" id="UP001608902"/>
    </source>
</evidence>
<comment type="caution">
    <text evidence="2">The sequence shown here is derived from an EMBL/GenBank/DDBJ whole genome shotgun (WGS) entry which is preliminary data.</text>
</comment>
<dbReference type="Pfam" id="PF00266">
    <property type="entry name" value="Aminotran_5"/>
    <property type="match status" value="1"/>
</dbReference>
<dbReference type="Proteomes" id="UP001608902">
    <property type="component" value="Unassembled WGS sequence"/>
</dbReference>
<reference evidence="2 3" key="1">
    <citation type="submission" date="2024-08" db="EMBL/GenBank/DDBJ databases">
        <title>Gnathostoma spinigerum genome.</title>
        <authorList>
            <person name="Gonzalez-Bertolin B."/>
            <person name="Monzon S."/>
            <person name="Zaballos A."/>
            <person name="Jimenez P."/>
            <person name="Dekumyoy P."/>
            <person name="Varona S."/>
            <person name="Cuesta I."/>
            <person name="Sumanam S."/>
            <person name="Adisakwattana P."/>
            <person name="Gasser R.B."/>
            <person name="Hernandez-Gonzalez A."/>
            <person name="Young N.D."/>
            <person name="Perteguer M.J."/>
        </authorList>
    </citation>
    <scope>NUCLEOTIDE SEQUENCE [LARGE SCALE GENOMIC DNA]</scope>
    <source>
        <strain evidence="2">AL3</strain>
        <tissue evidence="2">Liver</tissue>
    </source>
</reference>
<dbReference type="InterPro" id="IPR015424">
    <property type="entry name" value="PyrdxlP-dep_Trfase"/>
</dbReference>
<dbReference type="InterPro" id="IPR000192">
    <property type="entry name" value="Aminotrans_V_dom"/>
</dbReference>
<sequence length="868" mass="98538">MERQFGEKIPEFNEVFQSRNEQKLSKNRHILEWITKNEIGNDAMIETPFGKRRVVYCDYTASARPLKDIEDYIQSEVLPLYGNTHSSVTTTSEQSTLFMHEARDVIRNATGAGEHDAVLFTGNGATAAVDELIHLMDVKQPIVVTGIHEHHSNLLPWRHITDDIFTVCESEEGQIDLTDLESTLKFIMERKGQDVTVIGCFSAASNITGIINNIEEVTTLLKRWNCLAFWDYASAAPYVNINMNLSAPKDAIYFSGHKFIGGVQTPGVLIVKKNLVRSRIPMRIGGGTVFFVSRTCEHFLKDIEYREEGGTPNMVGIVRLALAFKLKSSVDSSLIMEREQEICRRMISFLRTNDRVVLLGSSSLACHRLSVVSFLIKEPQSSLFFHHNFISVLLNDLFGIQSRAGCVCAGPYAQHLLGIDEELALKYAECLQEDSRLDRDHLRRVREYSEMEMLRPGFTRISVPYFASDEMVDFVLKAIDFVSKNAIRFITEYQLNCESGEWHHHRQRVFFARKWLGHVQFTNNGLHLASNPYHSKNTTAFVGFADNTLFTEAERLAAECEKAKTEVPDGRGLLDDKHSKLRWFIMSTEARDLNLGRSVTFSECPFRPKKYDKNSKTVSSETSRIPMGTVKTGAFINLYDQNRSEDLMKANEKLQCEEYENTAVCCFEPTKEAKSNGSIFGYAKPTVSANYDKTDDFIVSCCPLPSTSSKREHKEVEEEQKLDDDWNRRIIVKAEDEAGLEEERKCLWVVPPMTLYKKVAEAICSLSMIKDGDRVLVCLSGGKDSLSLLHLLHYHQKRLTTHKNKISFHLGAITVDPGSSGYNPKPLIDYCKALNIDYFYEEQDIIGQAAKLDECRSICAFCSRMKRG</sequence>
<dbReference type="InterPro" id="IPR015422">
    <property type="entry name" value="PyrdxlP-dep_Trfase_small"/>
</dbReference>
<dbReference type="InterPro" id="IPR015421">
    <property type="entry name" value="PyrdxlP-dep_Trfase_major"/>
</dbReference>
<gene>
    <name evidence="2" type="ORF">AB6A40_006495</name>
</gene>
<dbReference type="InterPro" id="IPR014729">
    <property type="entry name" value="Rossmann-like_a/b/a_fold"/>
</dbReference>
<protein>
    <recommendedName>
        <fullName evidence="1">Aminotransferase class V domain-containing protein</fullName>
    </recommendedName>
</protein>
<dbReference type="AlphaFoldDB" id="A0ABD6EKM0"/>
<dbReference type="SUPFAM" id="SSF53383">
    <property type="entry name" value="PLP-dependent transferases"/>
    <property type="match status" value="1"/>
</dbReference>
<dbReference type="SUPFAM" id="SSF52402">
    <property type="entry name" value="Adenine nucleotide alpha hydrolases-like"/>
    <property type="match status" value="1"/>
</dbReference>
<evidence type="ECO:0000259" key="1">
    <source>
        <dbReference type="Pfam" id="PF00266"/>
    </source>
</evidence>
<proteinExistence type="predicted"/>